<dbReference type="Gene3D" id="1.10.287.130">
    <property type="match status" value="1"/>
</dbReference>
<dbReference type="EMBL" id="HE663493">
    <property type="protein sequence ID" value="CCG08161.1"/>
    <property type="molecule type" value="Genomic_DNA"/>
</dbReference>
<dbReference type="PANTHER" id="PTHR43304">
    <property type="entry name" value="PHYTOCHROME-LIKE PROTEIN CPH1"/>
    <property type="match status" value="1"/>
</dbReference>
<evidence type="ECO:0000256" key="5">
    <source>
        <dbReference type="ARBA" id="ARBA00022777"/>
    </source>
</evidence>
<dbReference type="PANTHER" id="PTHR43304:SF1">
    <property type="entry name" value="PAC DOMAIN-CONTAINING PROTEIN"/>
    <property type="match status" value="1"/>
</dbReference>
<dbReference type="Pfam" id="PF08447">
    <property type="entry name" value="PAS_3"/>
    <property type="match status" value="1"/>
</dbReference>
<feature type="domain" description="PAC" evidence="10">
    <location>
        <begin position="295"/>
        <end position="348"/>
    </location>
</feature>
<evidence type="ECO:0000259" key="8">
    <source>
        <dbReference type="PROSITE" id="PS50109"/>
    </source>
</evidence>
<protein>
    <recommendedName>
        <fullName evidence="2">histidine kinase</fullName>
        <ecNumber evidence="2">2.7.13.3</ecNumber>
    </recommendedName>
</protein>
<dbReference type="PROSITE" id="PS50112">
    <property type="entry name" value="PAS"/>
    <property type="match status" value="1"/>
</dbReference>
<evidence type="ECO:0000256" key="7">
    <source>
        <dbReference type="SAM" id="MobiDB-lite"/>
    </source>
</evidence>
<feature type="domain" description="Histidine kinase" evidence="8">
    <location>
        <begin position="366"/>
        <end position="587"/>
    </location>
</feature>
<comment type="catalytic activity">
    <reaction evidence="1">
        <text>ATP + protein L-histidine = ADP + protein N-phospho-L-histidine.</text>
        <dbReference type="EC" id="2.7.13.3"/>
    </reaction>
</comment>
<dbReference type="Proteomes" id="UP000033220">
    <property type="component" value="Chromosome DSM 122"/>
</dbReference>
<evidence type="ECO:0000259" key="9">
    <source>
        <dbReference type="PROSITE" id="PS50112"/>
    </source>
</evidence>
<dbReference type="PATRIC" id="fig|1150469.3.peg.1731"/>
<sequence length="598" mass="65798">MTEQVYPAQRKGVSLRFFVFSWPEGSGAAALPPPLLRPTRQAPFSQNTCVWARSPPPWCADRLPGKRSGPMNRGQRKRASPALDGAPGAGAGSPEPFETIFRTSDTLMLLTDPGTGRILDINTAALKALGQTRDAVIGRTSVEIGLFASPEARDSFVRDLLGGEDIRHKEVVLSSPGGGVLMGEMTKEVLHERGRTFLLVAIHDISRQRSLVEALEAERRRLENIIEGTQVATWEWEIDSGACAFNSLWAAMVGETLLDLKPITLATWEERVHPEDRPRVLDVLNQHLKGQTPRYECEYRLRHRAGGWVWVLDRGKVIEQTAEGRPLRMAGTHLDITERKQAEEAAQRSRVELLRSNADLEQFALAISHDLRQPLRMIASYAGLLERRLTGRMNGEEEEFLGYILDGAVRMDQMLLSLLDYSRVGRGGAACLVVDTRALVDEAQHFLRPVIEETRASVTTIGPWPRTCVRRDELVRVFQNLIGNALKYRCPNTAPVLTLTSTVGEGRWSVSLQDNGLGFAPEEKDTLFRVFGRLNPGTGGLGDGPEGFGIGLAVCRRILEGHSGTLEAASDGPGRGSTFTFTLPLRHTPCGTAPRAVG</sequence>
<dbReference type="InterPro" id="IPR035965">
    <property type="entry name" value="PAS-like_dom_sf"/>
</dbReference>
<feature type="region of interest" description="Disordered" evidence="7">
    <location>
        <begin position="61"/>
        <end position="96"/>
    </location>
</feature>
<dbReference type="InterPro" id="IPR000014">
    <property type="entry name" value="PAS"/>
</dbReference>
<dbReference type="PROSITE" id="PS50109">
    <property type="entry name" value="HIS_KIN"/>
    <property type="match status" value="1"/>
</dbReference>
<dbReference type="GO" id="GO:0000155">
    <property type="term" value="F:phosphorelay sensor kinase activity"/>
    <property type="evidence" value="ECO:0007669"/>
    <property type="project" value="InterPro"/>
</dbReference>
<dbReference type="SUPFAM" id="SSF55874">
    <property type="entry name" value="ATPase domain of HSP90 chaperone/DNA topoisomerase II/histidine kinase"/>
    <property type="match status" value="1"/>
</dbReference>
<dbReference type="SMART" id="SM00387">
    <property type="entry name" value="HATPase_c"/>
    <property type="match status" value="1"/>
</dbReference>
<dbReference type="InterPro" id="IPR000700">
    <property type="entry name" value="PAS-assoc_C"/>
</dbReference>
<evidence type="ECO:0000313" key="12">
    <source>
        <dbReference type="Proteomes" id="UP000033220"/>
    </source>
</evidence>
<dbReference type="EC" id="2.7.13.3" evidence="2"/>
<organism evidence="11 12">
    <name type="scientific">Pararhodospirillum photometricum DSM 122</name>
    <dbReference type="NCBI Taxonomy" id="1150469"/>
    <lineage>
        <taxon>Bacteria</taxon>
        <taxon>Pseudomonadati</taxon>
        <taxon>Pseudomonadota</taxon>
        <taxon>Alphaproteobacteria</taxon>
        <taxon>Rhodospirillales</taxon>
        <taxon>Rhodospirillaceae</taxon>
        <taxon>Pararhodospirillum</taxon>
    </lineage>
</organism>
<evidence type="ECO:0000256" key="6">
    <source>
        <dbReference type="SAM" id="Coils"/>
    </source>
</evidence>
<dbReference type="InterPro" id="IPR036890">
    <property type="entry name" value="HATPase_C_sf"/>
</dbReference>
<dbReference type="CDD" id="cd00082">
    <property type="entry name" value="HisKA"/>
    <property type="match status" value="1"/>
</dbReference>
<dbReference type="NCBIfam" id="TIGR00229">
    <property type="entry name" value="sensory_box"/>
    <property type="match status" value="2"/>
</dbReference>
<dbReference type="Pfam" id="PF00989">
    <property type="entry name" value="PAS"/>
    <property type="match status" value="1"/>
</dbReference>
<dbReference type="SMART" id="SM00091">
    <property type="entry name" value="PAS"/>
    <property type="match status" value="2"/>
</dbReference>
<dbReference type="Gene3D" id="3.30.450.20">
    <property type="entry name" value="PAS domain"/>
    <property type="match status" value="2"/>
</dbReference>
<dbReference type="AlphaFoldDB" id="H6SJJ6"/>
<feature type="domain" description="PAS" evidence="9">
    <location>
        <begin position="93"/>
        <end position="160"/>
    </location>
</feature>
<dbReference type="InterPro" id="IPR013655">
    <property type="entry name" value="PAS_fold_3"/>
</dbReference>
<dbReference type="HOGENOM" id="CLU_000445_114_71_5"/>
<evidence type="ECO:0000259" key="10">
    <source>
        <dbReference type="PROSITE" id="PS50113"/>
    </source>
</evidence>
<dbReference type="KEGG" id="rpm:RSPPHO_01535"/>
<name>H6SJJ6_PARPM</name>
<dbReference type="SMART" id="SM00388">
    <property type="entry name" value="HisKA"/>
    <property type="match status" value="1"/>
</dbReference>
<dbReference type="Pfam" id="PF00512">
    <property type="entry name" value="HisKA"/>
    <property type="match status" value="1"/>
</dbReference>
<dbReference type="InterPro" id="IPR013767">
    <property type="entry name" value="PAS_fold"/>
</dbReference>
<evidence type="ECO:0000313" key="11">
    <source>
        <dbReference type="EMBL" id="CCG08161.1"/>
    </source>
</evidence>
<dbReference type="InterPro" id="IPR036097">
    <property type="entry name" value="HisK_dim/P_sf"/>
</dbReference>
<dbReference type="PROSITE" id="PS50113">
    <property type="entry name" value="PAC"/>
    <property type="match status" value="1"/>
</dbReference>
<dbReference type="SUPFAM" id="SSF47384">
    <property type="entry name" value="Homodimeric domain of signal transducing histidine kinase"/>
    <property type="match status" value="1"/>
</dbReference>
<evidence type="ECO:0000256" key="1">
    <source>
        <dbReference type="ARBA" id="ARBA00000085"/>
    </source>
</evidence>
<evidence type="ECO:0000256" key="4">
    <source>
        <dbReference type="ARBA" id="ARBA00022679"/>
    </source>
</evidence>
<reference evidence="11 12" key="1">
    <citation type="submission" date="2012-02" db="EMBL/GenBank/DDBJ databases">
        <title>Shotgun genome sequence of Phaeospirillum photometricum DSM 122.</title>
        <authorList>
            <person name="Duquesne K."/>
            <person name="Sturgis J."/>
        </authorList>
    </citation>
    <scope>NUCLEOTIDE SEQUENCE [LARGE SCALE GENOMIC DNA]</scope>
    <source>
        <strain evidence="12">DSM122</strain>
    </source>
</reference>
<keyword evidence="5" id="KW-0418">Kinase</keyword>
<proteinExistence type="predicted"/>
<keyword evidence="6" id="KW-0175">Coiled coil</keyword>
<dbReference type="eggNOG" id="COG4251">
    <property type="taxonomic scope" value="Bacteria"/>
</dbReference>
<dbReference type="InterPro" id="IPR003594">
    <property type="entry name" value="HATPase_dom"/>
</dbReference>
<feature type="compositionally biased region" description="Low complexity" evidence="7">
    <location>
        <begin position="80"/>
        <end position="96"/>
    </location>
</feature>
<dbReference type="InterPro" id="IPR001610">
    <property type="entry name" value="PAC"/>
</dbReference>
<dbReference type="Pfam" id="PF02518">
    <property type="entry name" value="HATPase_c"/>
    <property type="match status" value="1"/>
</dbReference>
<gene>
    <name evidence="11" type="ORF">RSPPHO_01535</name>
</gene>
<dbReference type="GO" id="GO:0006355">
    <property type="term" value="P:regulation of DNA-templated transcription"/>
    <property type="evidence" value="ECO:0007669"/>
    <property type="project" value="InterPro"/>
</dbReference>
<dbReference type="CDD" id="cd00130">
    <property type="entry name" value="PAS"/>
    <property type="match status" value="2"/>
</dbReference>
<evidence type="ECO:0000256" key="2">
    <source>
        <dbReference type="ARBA" id="ARBA00012438"/>
    </source>
</evidence>
<feature type="coiled-coil region" evidence="6">
    <location>
        <begin position="205"/>
        <end position="232"/>
    </location>
</feature>
<dbReference type="PRINTS" id="PR00344">
    <property type="entry name" value="BCTRLSENSOR"/>
</dbReference>
<keyword evidence="4 11" id="KW-0808">Transferase</keyword>
<dbReference type="InterPro" id="IPR052162">
    <property type="entry name" value="Sensor_kinase/Photoreceptor"/>
</dbReference>
<evidence type="ECO:0000256" key="3">
    <source>
        <dbReference type="ARBA" id="ARBA00022553"/>
    </source>
</evidence>
<dbReference type="InterPro" id="IPR003661">
    <property type="entry name" value="HisK_dim/P_dom"/>
</dbReference>
<keyword evidence="3" id="KW-0597">Phosphoprotein</keyword>
<accession>H6SJJ6</accession>
<dbReference type="Gene3D" id="3.30.565.10">
    <property type="entry name" value="Histidine kinase-like ATPase, C-terminal domain"/>
    <property type="match status" value="1"/>
</dbReference>
<dbReference type="SUPFAM" id="SSF55785">
    <property type="entry name" value="PYP-like sensor domain (PAS domain)"/>
    <property type="match status" value="2"/>
</dbReference>
<dbReference type="InterPro" id="IPR004358">
    <property type="entry name" value="Sig_transdc_His_kin-like_C"/>
</dbReference>
<dbReference type="STRING" id="1150469.RSPPHO_01535"/>
<keyword evidence="12" id="KW-1185">Reference proteome</keyword>
<dbReference type="InterPro" id="IPR005467">
    <property type="entry name" value="His_kinase_dom"/>
</dbReference>
<dbReference type="SMART" id="SM00086">
    <property type="entry name" value="PAC"/>
    <property type="match status" value="1"/>
</dbReference>